<accession>A0A8B5VXX7</accession>
<name>A0A8B5VXX7_ENTAV</name>
<evidence type="ECO:0000313" key="2">
    <source>
        <dbReference type="Proteomes" id="UP000316316"/>
    </source>
</evidence>
<dbReference type="AlphaFoldDB" id="A0A8B5VXX7"/>
<protein>
    <submittedName>
        <fullName evidence="1">Adhesin</fullName>
    </submittedName>
</protein>
<organism evidence="1 2">
    <name type="scientific">Enterococcus avium</name>
    <name type="common">Streptococcus avium</name>
    <dbReference type="NCBI Taxonomy" id="33945"/>
    <lineage>
        <taxon>Bacteria</taxon>
        <taxon>Bacillati</taxon>
        <taxon>Bacillota</taxon>
        <taxon>Bacilli</taxon>
        <taxon>Lactobacillales</taxon>
        <taxon>Enterococcaceae</taxon>
        <taxon>Enterococcus</taxon>
    </lineage>
</organism>
<proteinExistence type="predicted"/>
<reference evidence="1 2" key="1">
    <citation type="submission" date="2017-10" db="EMBL/GenBank/DDBJ databases">
        <title>FDA dAtabase for Regulatory Grade micrObial Sequences (FDA-ARGOS): Supporting development and validation of Infectious Disease Dx tests.</title>
        <authorList>
            <person name="Campos J."/>
            <person name="Goldberg B."/>
            <person name="Tallon L.J."/>
            <person name="Sadzewicz L."/>
            <person name="Sengamalay N."/>
            <person name="Ott S."/>
            <person name="Godinez A."/>
            <person name="Nagaraj S."/>
            <person name="Vyas G."/>
            <person name="Aluvathingal J."/>
            <person name="Nadendla S."/>
            <person name="Geyer C."/>
            <person name="Nandy P."/>
            <person name="Hobson J."/>
            <person name="Sichtig H."/>
        </authorList>
    </citation>
    <scope>NUCLEOTIDE SEQUENCE [LARGE SCALE GENOMIC DNA]</scope>
    <source>
        <strain evidence="1 2">FDAARGOS_185</strain>
    </source>
</reference>
<evidence type="ECO:0000313" key="1">
    <source>
        <dbReference type="EMBL" id="TRZ28689.1"/>
    </source>
</evidence>
<dbReference type="Gene3D" id="2.160.20.20">
    <property type="match status" value="1"/>
</dbReference>
<dbReference type="InterPro" id="IPR012332">
    <property type="entry name" value="Autotransporter_pectin_lyase_C"/>
</dbReference>
<dbReference type="EMBL" id="PDXQ01000002">
    <property type="protein sequence ID" value="TRZ28689.1"/>
    <property type="molecule type" value="Genomic_DNA"/>
</dbReference>
<gene>
    <name evidence="1" type="ORF">AUF17_18440</name>
</gene>
<dbReference type="Proteomes" id="UP000316316">
    <property type="component" value="Unassembled WGS sequence"/>
</dbReference>
<comment type="caution">
    <text evidence="1">The sequence shown here is derived from an EMBL/GenBank/DDBJ whole genome shotgun (WGS) entry which is preliminary data.</text>
</comment>
<sequence length="570" mass="59790">MKKKQSVIITLISTLMLSTTTFPIIGFTNEQSSVPAAPPDGGGMGGADTMTYDYTGELKGSLIADNQEIEANSEKQRSDGNDENTALVKNGGTLSLEKSTLEKAGASANDDNSNFYGLNSILLAVNENSFAYLSNSQLTANDKGSNGLFATDSGTIYANDNTIATESDNSRGMDATYGGTIIANKTSVSTKGDHSAALATDRGGGNVSVTDSQLATQGSGSPLLYSTGDIEVSNVKGTATGSQIAGMEGYNSIQIYNSELISKLTGTTGSDPVANGVIIYQSTSGDAEASTGETANFEAVNSTLKSATEGTMFYVTNTEANIILKDNTLDFDSDKAALLTIQGNNANNWGTAGSNGGKVNFIGINQELSGKISVDSISSLNLVLTKETTYNGETEITANEVNTAASETPITVTIDKTSKWVMTADSQITNLNLETGGEIVDEDGKSATIIADGETVVEGTGSTTLTVTGTYSTQTNLNENNQLSEPSIDRTDFDQHYHLSTSFTNESNTTKTSNTKNTVAEVTSSVKKPTTAVKSNKQENYPLWIAFGGVIIIAGALVLKKMGKRTKRRH</sequence>